<dbReference type="EMBL" id="JARKIB010000195">
    <property type="protein sequence ID" value="KAJ7725334.1"/>
    <property type="molecule type" value="Genomic_DNA"/>
</dbReference>
<feature type="domain" description="F-box" evidence="2">
    <location>
        <begin position="72"/>
        <end position="113"/>
    </location>
</feature>
<dbReference type="Proteomes" id="UP001215598">
    <property type="component" value="Unassembled WGS sequence"/>
</dbReference>
<keyword evidence="1" id="KW-0175">Coiled coil</keyword>
<dbReference type="Gene3D" id="1.20.1280.50">
    <property type="match status" value="1"/>
</dbReference>
<comment type="caution">
    <text evidence="3">The sequence shown here is derived from an EMBL/GenBank/DDBJ whole genome shotgun (WGS) entry which is preliminary data.</text>
</comment>
<evidence type="ECO:0000259" key="2">
    <source>
        <dbReference type="Pfam" id="PF12937"/>
    </source>
</evidence>
<name>A0AAD7MNM5_9AGAR</name>
<dbReference type="InterPro" id="IPR032675">
    <property type="entry name" value="LRR_dom_sf"/>
</dbReference>
<organism evidence="3 4">
    <name type="scientific">Mycena metata</name>
    <dbReference type="NCBI Taxonomy" id="1033252"/>
    <lineage>
        <taxon>Eukaryota</taxon>
        <taxon>Fungi</taxon>
        <taxon>Dikarya</taxon>
        <taxon>Basidiomycota</taxon>
        <taxon>Agaricomycotina</taxon>
        <taxon>Agaricomycetes</taxon>
        <taxon>Agaricomycetidae</taxon>
        <taxon>Agaricales</taxon>
        <taxon>Marasmiineae</taxon>
        <taxon>Mycenaceae</taxon>
        <taxon>Mycena</taxon>
    </lineage>
</organism>
<sequence>MSVAAILLEQRTRTETKSRTEIQQLIEESSSEIRSVESQIADFESRLTSLVERRDRENLVVDALRHLISPIQLPVELLEQQLGQYTHFQDAYRVSHVCSHWREIAFGAPHLWTGPVDIDFRVGFGDVYELRTWLSRSAPMSVPIILAGFLPKKDLAKPVLDELFAISSRWRSLSLRESAPAWFFTRLVEHPLESLEKADLGTIPDLEGTSALPLFGAAPLLRKLNVVANPRLFFFVSNLFAPRRVRHVRHTSTLLNARLDMPWMQLSGLTLQEGAAPDVSLDILAQCANLVTVSVVTFPWTSLPPSRTETITLPHLRVLELDFLHGADKRFMPFLNAISAPALTRLLLYFGSYLPWSVSAFTTFQLRSPHLTSLELCYASLTSDDLRAALSHAPLLRDLNVYACPDCVDDALVRALHYERGSAPLVPRLRNLSLRGNSSTKLSEYILASLIASRWWTDAEEKAGTAPTDVARWERVELQVQPQWQLQSSFSQKFEDIVADLKRRGLATEQELRDPHSRIYAIVFLAGRRGGC</sequence>
<evidence type="ECO:0000313" key="3">
    <source>
        <dbReference type="EMBL" id="KAJ7725334.1"/>
    </source>
</evidence>
<keyword evidence="4" id="KW-1185">Reference proteome</keyword>
<dbReference type="InterPro" id="IPR036047">
    <property type="entry name" value="F-box-like_dom_sf"/>
</dbReference>
<dbReference type="Pfam" id="PF12937">
    <property type="entry name" value="F-box-like"/>
    <property type="match status" value="1"/>
</dbReference>
<feature type="coiled-coil region" evidence="1">
    <location>
        <begin position="19"/>
        <end position="53"/>
    </location>
</feature>
<protein>
    <recommendedName>
        <fullName evidence="2">F-box domain-containing protein</fullName>
    </recommendedName>
</protein>
<dbReference type="AlphaFoldDB" id="A0AAD7MNM5"/>
<dbReference type="InterPro" id="IPR001810">
    <property type="entry name" value="F-box_dom"/>
</dbReference>
<dbReference type="SUPFAM" id="SSF52047">
    <property type="entry name" value="RNI-like"/>
    <property type="match status" value="1"/>
</dbReference>
<reference evidence="3" key="1">
    <citation type="submission" date="2023-03" db="EMBL/GenBank/DDBJ databases">
        <title>Massive genome expansion in bonnet fungi (Mycena s.s.) driven by repeated elements and novel gene families across ecological guilds.</title>
        <authorList>
            <consortium name="Lawrence Berkeley National Laboratory"/>
            <person name="Harder C.B."/>
            <person name="Miyauchi S."/>
            <person name="Viragh M."/>
            <person name="Kuo A."/>
            <person name="Thoen E."/>
            <person name="Andreopoulos B."/>
            <person name="Lu D."/>
            <person name="Skrede I."/>
            <person name="Drula E."/>
            <person name="Henrissat B."/>
            <person name="Morin E."/>
            <person name="Kohler A."/>
            <person name="Barry K."/>
            <person name="LaButti K."/>
            <person name="Morin E."/>
            <person name="Salamov A."/>
            <person name="Lipzen A."/>
            <person name="Mereny Z."/>
            <person name="Hegedus B."/>
            <person name="Baldrian P."/>
            <person name="Stursova M."/>
            <person name="Weitz H."/>
            <person name="Taylor A."/>
            <person name="Grigoriev I.V."/>
            <person name="Nagy L.G."/>
            <person name="Martin F."/>
            <person name="Kauserud H."/>
        </authorList>
    </citation>
    <scope>NUCLEOTIDE SEQUENCE</scope>
    <source>
        <strain evidence="3">CBHHK182m</strain>
    </source>
</reference>
<dbReference type="SUPFAM" id="SSF81383">
    <property type="entry name" value="F-box domain"/>
    <property type="match status" value="1"/>
</dbReference>
<accession>A0AAD7MNM5</accession>
<dbReference type="PANTHER" id="PTHR38926:SF5">
    <property type="entry name" value="F-BOX AND LEUCINE-RICH REPEAT PROTEIN 6"/>
    <property type="match status" value="1"/>
</dbReference>
<proteinExistence type="predicted"/>
<dbReference type="PANTHER" id="PTHR38926">
    <property type="entry name" value="F-BOX DOMAIN CONTAINING PROTEIN, EXPRESSED"/>
    <property type="match status" value="1"/>
</dbReference>
<dbReference type="Gene3D" id="3.80.10.10">
    <property type="entry name" value="Ribonuclease Inhibitor"/>
    <property type="match status" value="1"/>
</dbReference>
<gene>
    <name evidence="3" type="ORF">B0H16DRAFT_1698348</name>
</gene>
<evidence type="ECO:0000256" key="1">
    <source>
        <dbReference type="SAM" id="Coils"/>
    </source>
</evidence>
<evidence type="ECO:0000313" key="4">
    <source>
        <dbReference type="Proteomes" id="UP001215598"/>
    </source>
</evidence>